<organism evidence="2 3">
    <name type="scientific">Starkeya nomas</name>
    <dbReference type="NCBI Taxonomy" id="2666134"/>
    <lineage>
        <taxon>Bacteria</taxon>
        <taxon>Pseudomonadati</taxon>
        <taxon>Pseudomonadota</taxon>
        <taxon>Alphaproteobacteria</taxon>
        <taxon>Hyphomicrobiales</taxon>
        <taxon>Xanthobacteraceae</taxon>
        <taxon>Starkeya</taxon>
    </lineage>
</organism>
<proteinExistence type="predicted"/>
<feature type="signal peptide" evidence="1">
    <location>
        <begin position="1"/>
        <end position="19"/>
    </location>
</feature>
<evidence type="ECO:0000256" key="1">
    <source>
        <dbReference type="SAM" id="SignalP"/>
    </source>
</evidence>
<name>A0A5S9NZC4_9HYPH</name>
<reference evidence="2 3" key="1">
    <citation type="submission" date="2019-12" db="EMBL/GenBank/DDBJ databases">
        <authorList>
            <person name="Reyes-Prieto M."/>
        </authorList>
    </citation>
    <scope>NUCLEOTIDE SEQUENCE [LARGE SCALE GENOMIC DNA]</scope>
    <source>
        <strain evidence="2">HF14-78462</strain>
    </source>
</reference>
<sequence length="197" mass="19408">MELAFSALAALSGAGAAGAAAVPIVGGAGALAVPTFLAGSGSAGLAAAAGVPAGLASVLGGVGTAASILSGTTSVLSAMRTMAAGDERASEIETAALDDRAAGAQRRTRFAREALDVLGANDVAAAAAGLDLSYGQAADARSQTLEDLTRESEIDRLQEDARQFGYRRTARRARRAGQLGGFLQLGEGLIGLAGSYA</sequence>
<gene>
    <name evidence="2" type="ORF">STARVERO_01995</name>
</gene>
<evidence type="ECO:0000313" key="3">
    <source>
        <dbReference type="Proteomes" id="UP000433050"/>
    </source>
</evidence>
<accession>A0A5S9NZC4</accession>
<protein>
    <submittedName>
        <fullName evidence="2">Uncharacterized protein</fullName>
    </submittedName>
</protein>
<evidence type="ECO:0000313" key="2">
    <source>
        <dbReference type="EMBL" id="CAA0096262.1"/>
    </source>
</evidence>
<dbReference type="AlphaFoldDB" id="A0A5S9NZC4"/>
<dbReference type="RefSeq" id="WP_159598736.1">
    <property type="nucleotide sequence ID" value="NZ_CACSAS010000001.1"/>
</dbReference>
<dbReference type="Proteomes" id="UP000433050">
    <property type="component" value="Unassembled WGS sequence"/>
</dbReference>
<keyword evidence="1" id="KW-0732">Signal</keyword>
<dbReference type="EMBL" id="CACSAS010000001">
    <property type="protein sequence ID" value="CAA0096262.1"/>
    <property type="molecule type" value="Genomic_DNA"/>
</dbReference>
<keyword evidence="3" id="KW-1185">Reference proteome</keyword>
<feature type="chain" id="PRO_5024982705" evidence="1">
    <location>
        <begin position="20"/>
        <end position="197"/>
    </location>
</feature>